<keyword evidence="5 6" id="KW-0472">Membrane</keyword>
<evidence type="ECO:0000256" key="5">
    <source>
        <dbReference type="ARBA" id="ARBA00023136"/>
    </source>
</evidence>
<evidence type="ECO:0000256" key="4">
    <source>
        <dbReference type="ARBA" id="ARBA00022989"/>
    </source>
</evidence>
<feature type="signal peptide" evidence="7">
    <location>
        <begin position="1"/>
        <end position="27"/>
    </location>
</feature>
<comment type="subcellular location">
    <subcellularLocation>
        <location evidence="1">Cell membrane</location>
        <topology evidence="1">Multi-pass membrane protein</topology>
    </subcellularLocation>
</comment>
<evidence type="ECO:0000256" key="3">
    <source>
        <dbReference type="ARBA" id="ARBA00022692"/>
    </source>
</evidence>
<dbReference type="Gene3D" id="3.40.50.410">
    <property type="entry name" value="von Willebrand factor, type A domain"/>
    <property type="match status" value="1"/>
</dbReference>
<feature type="transmembrane region" description="Helical" evidence="6">
    <location>
        <begin position="415"/>
        <end position="432"/>
    </location>
</feature>
<evidence type="ECO:0000259" key="8">
    <source>
        <dbReference type="PROSITE" id="PS50234"/>
    </source>
</evidence>
<dbReference type="Pfam" id="PF00482">
    <property type="entry name" value="T2SSF"/>
    <property type="match status" value="1"/>
</dbReference>
<protein>
    <submittedName>
        <fullName evidence="9">VWA domain-containing protein</fullName>
    </submittedName>
</protein>
<dbReference type="GO" id="GO:0005886">
    <property type="term" value="C:plasma membrane"/>
    <property type="evidence" value="ECO:0007669"/>
    <property type="project" value="UniProtKB-SubCell"/>
</dbReference>
<dbReference type="Pfam" id="PF13519">
    <property type="entry name" value="VWA_2"/>
    <property type="match status" value="1"/>
</dbReference>
<evidence type="ECO:0000256" key="6">
    <source>
        <dbReference type="SAM" id="Phobius"/>
    </source>
</evidence>
<feature type="transmembrane region" description="Helical" evidence="6">
    <location>
        <begin position="583"/>
        <end position="601"/>
    </location>
</feature>
<name>A0A4V6T626_9ACTN</name>
<dbReference type="SMART" id="SM00327">
    <property type="entry name" value="VWA"/>
    <property type="match status" value="1"/>
</dbReference>
<evidence type="ECO:0000256" key="7">
    <source>
        <dbReference type="SAM" id="SignalP"/>
    </source>
</evidence>
<proteinExistence type="predicted"/>
<dbReference type="CDD" id="cd00198">
    <property type="entry name" value="vWFA"/>
    <property type="match status" value="1"/>
</dbReference>
<dbReference type="Proteomes" id="UP000307087">
    <property type="component" value="Unassembled WGS sequence"/>
</dbReference>
<reference evidence="9 10" key="1">
    <citation type="journal article" date="2009" name="Int. J. Syst. Evol. Microbiol.">
        <title>Nocardioides caeni sp. nov., isolated from wastewater.</title>
        <authorList>
            <person name="Yoon J.H."/>
            <person name="Kang S.J."/>
            <person name="Park S."/>
            <person name="Kim W."/>
            <person name="Oh T.K."/>
        </authorList>
    </citation>
    <scope>NUCLEOTIDE SEQUENCE [LARGE SCALE GENOMIC DNA]</scope>
    <source>
        <strain evidence="9 10">DSM 23134</strain>
    </source>
</reference>
<sequence length="642" mass="67066">MSTLRRLLLLVVAVLAGLMIGMTSASAEDGTIAHVEASEDGLRVLVSVPPGVQVDLDGVTAKLADDELDASATAASEGASVKRTTVLAIDTSESMRSRGRFEAAKEAAGIYLTTVPDDVEVGIVTFDNEVNLALDPTTDRAAAQAVIDGLETARDTRLHDGVLAAIDAAGTLGQRTVLLLSDGADTGGGATIGDVVDGIDDSKATVDVVSLGVRGTALEALREMAGAGESPGTVINSTGEGLADAFRAEADLLASQILVTAPLPSGFDAEQANVEVTLPTDGEPIVAAALASIQSASGDADLIDSSPEVADQSAWDAPDWVLYGGLVAFAIGLVVVALMLVPAKPAPMTLADRVEAYSTRASVSLDKAAARPATEPVLEQAKAAAAGVLERNRGLNDRLTRRLSAAGSEFKPSEWLLLHVGLVFAFGLLGLLVGKGDLVVGILFMAIGVVAPPIYLRIQSARRLKAFQKGLPDVLQLISGALSAGLSLAQAVDTVVREGPEPIASEFKRVLVESRIGVPLEDAFEGVAARFQSKDFAWTVMAIRIQRQVGGNLAELLTTVAATMRERASLRRHVSALAAEGRMSAYVLCGLPPGFFMYLFLTNRDFLEPLYADPRGWIISGLAVGWLLIGVFWMSRLVKVEA</sequence>
<dbReference type="InterPro" id="IPR036465">
    <property type="entry name" value="vWFA_dom_sf"/>
</dbReference>
<keyword evidence="10" id="KW-1185">Reference proteome</keyword>
<dbReference type="AlphaFoldDB" id="A0A4V6T626"/>
<dbReference type="InterPro" id="IPR042094">
    <property type="entry name" value="T2SS_GspF_sf"/>
</dbReference>
<dbReference type="PANTHER" id="PTHR35007:SF1">
    <property type="entry name" value="PILUS ASSEMBLY PROTEIN"/>
    <property type="match status" value="1"/>
</dbReference>
<feature type="domain" description="VWFA" evidence="8">
    <location>
        <begin position="84"/>
        <end position="257"/>
    </location>
</feature>
<keyword evidence="3 6" id="KW-0812">Transmembrane</keyword>
<dbReference type="EMBL" id="STGW01000001">
    <property type="protein sequence ID" value="THV18506.1"/>
    <property type="molecule type" value="Genomic_DNA"/>
</dbReference>
<dbReference type="InterPro" id="IPR002035">
    <property type="entry name" value="VWF_A"/>
</dbReference>
<dbReference type="InterPro" id="IPR018076">
    <property type="entry name" value="T2SS_GspF_dom"/>
</dbReference>
<keyword evidence="2" id="KW-1003">Cell membrane</keyword>
<comment type="caution">
    <text evidence="9">The sequence shown here is derived from an EMBL/GenBank/DDBJ whole genome shotgun (WGS) entry which is preliminary data.</text>
</comment>
<feature type="transmembrane region" description="Helical" evidence="6">
    <location>
        <begin position="616"/>
        <end position="634"/>
    </location>
</feature>
<evidence type="ECO:0000256" key="2">
    <source>
        <dbReference type="ARBA" id="ARBA00022475"/>
    </source>
</evidence>
<keyword evidence="4 6" id="KW-1133">Transmembrane helix</keyword>
<dbReference type="Gene3D" id="1.20.81.30">
    <property type="entry name" value="Type II secretion system (T2SS), domain F"/>
    <property type="match status" value="1"/>
</dbReference>
<feature type="transmembrane region" description="Helical" evidence="6">
    <location>
        <begin position="320"/>
        <end position="341"/>
    </location>
</feature>
<feature type="chain" id="PRO_5020924520" evidence="7">
    <location>
        <begin position="28"/>
        <end position="642"/>
    </location>
</feature>
<evidence type="ECO:0000313" key="10">
    <source>
        <dbReference type="Proteomes" id="UP000307087"/>
    </source>
</evidence>
<evidence type="ECO:0000256" key="1">
    <source>
        <dbReference type="ARBA" id="ARBA00004651"/>
    </source>
</evidence>
<dbReference type="SUPFAM" id="SSF53300">
    <property type="entry name" value="vWA-like"/>
    <property type="match status" value="1"/>
</dbReference>
<keyword evidence="7" id="KW-0732">Signal</keyword>
<feature type="transmembrane region" description="Helical" evidence="6">
    <location>
        <begin position="438"/>
        <end position="456"/>
    </location>
</feature>
<evidence type="ECO:0000313" key="9">
    <source>
        <dbReference type="EMBL" id="THV18506.1"/>
    </source>
</evidence>
<dbReference type="PROSITE" id="PS50234">
    <property type="entry name" value="VWFA"/>
    <property type="match status" value="1"/>
</dbReference>
<organism evidence="9 10">
    <name type="scientific">Nocardioides caeni</name>
    <dbReference type="NCBI Taxonomy" id="574700"/>
    <lineage>
        <taxon>Bacteria</taxon>
        <taxon>Bacillati</taxon>
        <taxon>Actinomycetota</taxon>
        <taxon>Actinomycetes</taxon>
        <taxon>Propionibacteriales</taxon>
        <taxon>Nocardioidaceae</taxon>
        <taxon>Nocardioides</taxon>
    </lineage>
</organism>
<dbReference type="PANTHER" id="PTHR35007">
    <property type="entry name" value="INTEGRAL MEMBRANE PROTEIN-RELATED"/>
    <property type="match status" value="1"/>
</dbReference>
<gene>
    <name evidence="9" type="ORF">E9934_02500</name>
</gene>
<accession>A0A4V6T626</accession>